<evidence type="ECO:0000313" key="1">
    <source>
        <dbReference type="EMBL" id="ORL63164.1"/>
    </source>
</evidence>
<proteinExistence type="predicted"/>
<organism evidence="1 2">
    <name type="scientific">Pseudomonas putida</name>
    <name type="common">Arthrobacter siderocapsulatus</name>
    <dbReference type="NCBI Taxonomy" id="303"/>
    <lineage>
        <taxon>Bacteria</taxon>
        <taxon>Pseudomonadati</taxon>
        <taxon>Pseudomonadota</taxon>
        <taxon>Gammaproteobacteria</taxon>
        <taxon>Pseudomonadales</taxon>
        <taxon>Pseudomonadaceae</taxon>
        <taxon>Pseudomonas</taxon>
    </lineage>
</organism>
<dbReference type="Proteomes" id="UP000193675">
    <property type="component" value="Unassembled WGS sequence"/>
</dbReference>
<name>A0A1X0ZTX8_PSEPU</name>
<reference evidence="1 2" key="1">
    <citation type="submission" date="2017-04" db="EMBL/GenBank/DDBJ databases">
        <title>Presence of VIM-2 positive Pseudomonas species in chickens and their surrounding environment.</title>
        <authorList>
            <person name="Zhang R."/>
        </authorList>
    </citation>
    <scope>NUCLEOTIDE SEQUENCE [LARGE SCALE GENOMIC DNA]</scope>
    <source>
        <strain evidence="1 2">DZ-C18</strain>
    </source>
</reference>
<dbReference type="EMBL" id="NBWC01000023">
    <property type="protein sequence ID" value="ORL63164.1"/>
    <property type="molecule type" value="Genomic_DNA"/>
</dbReference>
<gene>
    <name evidence="1" type="ORF">B7H17_15715</name>
</gene>
<accession>A0A1X0ZTX8</accession>
<sequence>MLEVFAVATLMAVRSSAARAALDLTGSTCLKTDAASQGLWGPDAMRTMPAFLPITKPRVTGLELSG</sequence>
<protein>
    <submittedName>
        <fullName evidence="1">Uncharacterized protein</fullName>
    </submittedName>
</protein>
<dbReference type="AlphaFoldDB" id="A0A1X0ZTX8"/>
<comment type="caution">
    <text evidence="1">The sequence shown here is derived from an EMBL/GenBank/DDBJ whole genome shotgun (WGS) entry which is preliminary data.</text>
</comment>
<evidence type="ECO:0000313" key="2">
    <source>
        <dbReference type="Proteomes" id="UP000193675"/>
    </source>
</evidence>